<keyword evidence="13" id="KW-1185">Reference proteome</keyword>
<dbReference type="GO" id="GO:0005829">
    <property type="term" value="C:cytosol"/>
    <property type="evidence" value="ECO:0007669"/>
    <property type="project" value="TreeGrafter"/>
</dbReference>
<dbReference type="EMBL" id="VNHN01000059">
    <property type="protein sequence ID" value="TYP00672.1"/>
    <property type="molecule type" value="Genomic_DNA"/>
</dbReference>
<dbReference type="KEGG" id="xdo:XDD1_1287"/>
<keyword evidence="3 9" id="KW-0745">Spermidine biosynthesis</keyword>
<dbReference type="SUPFAM" id="SSF56276">
    <property type="entry name" value="S-adenosylmethionine decarboxylase"/>
    <property type="match status" value="1"/>
</dbReference>
<comment type="pathway">
    <text evidence="9">Amine and polyamine biosynthesis; S-adenosylmethioninamine biosynthesis; S-adenosylmethioninamine from S-adenosyl-L-methionine: step 1/1.</text>
</comment>
<evidence type="ECO:0000313" key="12">
    <source>
        <dbReference type="Proteomes" id="UP000032721"/>
    </source>
</evidence>
<dbReference type="AlphaFoldDB" id="A0A068QQQ9"/>
<feature type="active site" description="Proton acceptor; for processing activity" evidence="9">
    <location>
        <position position="79"/>
    </location>
</feature>
<proteinExistence type="inferred from homology"/>
<evidence type="ECO:0000256" key="2">
    <source>
        <dbReference type="ARBA" id="ARBA00022813"/>
    </source>
</evidence>
<dbReference type="PANTHER" id="PTHR33866:SF2">
    <property type="entry name" value="S-ADENOSYLMETHIONINE DECARBOXYLASE PROENZYME"/>
    <property type="match status" value="1"/>
</dbReference>
<feature type="active site" description="Schiff-base intermediate with substrate; via pyruvic acid" evidence="9">
    <location>
        <position position="74"/>
    </location>
</feature>
<dbReference type="InterPro" id="IPR003826">
    <property type="entry name" value="AdoMetDC_fam_prok"/>
</dbReference>
<evidence type="ECO:0000256" key="3">
    <source>
        <dbReference type="ARBA" id="ARBA00023066"/>
    </source>
</evidence>
<accession>A0A068QQQ9</accession>
<feature type="chain" id="PRO_5023208935" description="S-adenosylmethionine decarboxylase alpha chain" evidence="9">
    <location>
        <begin position="74"/>
        <end position="128"/>
    </location>
</feature>
<organism evidence="10 12">
    <name type="scientific">Xenorhabdus doucetiae</name>
    <dbReference type="NCBI Taxonomy" id="351671"/>
    <lineage>
        <taxon>Bacteria</taxon>
        <taxon>Pseudomonadati</taxon>
        <taxon>Pseudomonadota</taxon>
        <taxon>Gammaproteobacteria</taxon>
        <taxon>Enterobacterales</taxon>
        <taxon>Morganellaceae</taxon>
        <taxon>Xenorhabdus</taxon>
    </lineage>
</organism>
<comment type="cofactor">
    <cofactor evidence="9">
        <name>pyruvate</name>
        <dbReference type="ChEBI" id="CHEBI:15361"/>
    </cofactor>
    <text evidence="9">Binds 1 pyruvoyl group covalently per subunit.</text>
</comment>
<dbReference type="GO" id="GO:0004014">
    <property type="term" value="F:adenosylmethionine decarboxylase activity"/>
    <property type="evidence" value="ECO:0007669"/>
    <property type="project" value="UniProtKB-UniRule"/>
</dbReference>
<dbReference type="NCBIfam" id="TIGR03330">
    <property type="entry name" value="SAM_DCase_Bsu"/>
    <property type="match status" value="1"/>
</dbReference>
<reference evidence="11 13" key="2">
    <citation type="submission" date="2019-07" db="EMBL/GenBank/DDBJ databases">
        <title>Genomic Encyclopedia of Type Strains, Phase I: the one thousand microbial genomes (KMG-I) project.</title>
        <authorList>
            <person name="Kyrpides N."/>
        </authorList>
    </citation>
    <scope>NUCLEOTIDE SEQUENCE [LARGE SCALE GENOMIC DNA]</scope>
    <source>
        <strain evidence="11 13">DSM 17909</strain>
    </source>
</reference>
<keyword evidence="5 9" id="KW-0865">Zymogen</keyword>
<dbReference type="RefSeq" id="WP_045969550.1">
    <property type="nucleotide sequence ID" value="NZ_CAWMED010000001.1"/>
</dbReference>
<keyword evidence="6 9" id="KW-0456">Lyase</keyword>
<dbReference type="Gene3D" id="3.60.90.10">
    <property type="entry name" value="S-adenosylmethionine decarboxylase"/>
    <property type="match status" value="1"/>
</dbReference>
<feature type="chain" id="PRO_5023208936" description="S-adenosylmethionine decarboxylase beta chain" evidence="9">
    <location>
        <begin position="1"/>
        <end position="73"/>
    </location>
</feature>
<evidence type="ECO:0000256" key="5">
    <source>
        <dbReference type="ARBA" id="ARBA00023145"/>
    </source>
</evidence>
<evidence type="ECO:0000313" key="13">
    <source>
        <dbReference type="Proteomes" id="UP000324170"/>
    </source>
</evidence>
<evidence type="ECO:0000256" key="1">
    <source>
        <dbReference type="ARBA" id="ARBA00022793"/>
    </source>
</evidence>
<dbReference type="HOGENOM" id="CLU_125470_2_1_6"/>
<feature type="active site" description="Proton donor; for catalytic activity" evidence="9">
    <location>
        <position position="94"/>
    </location>
</feature>
<keyword evidence="1 9" id="KW-0210">Decarboxylase</keyword>
<comment type="similarity">
    <text evidence="9">Belongs to the prokaryotic AdoMetDC family. Type 1 subfamily.</text>
</comment>
<dbReference type="InterPro" id="IPR017716">
    <property type="entry name" value="S-AdoMet_deCOase_pro-enz"/>
</dbReference>
<evidence type="ECO:0000256" key="9">
    <source>
        <dbReference type="HAMAP-Rule" id="MF_00464"/>
    </source>
</evidence>
<feature type="modified residue" description="Pyruvic acid (Ser); by autocatalysis" evidence="9">
    <location>
        <position position="74"/>
    </location>
</feature>
<evidence type="ECO:0000256" key="7">
    <source>
        <dbReference type="ARBA" id="ARBA00023270"/>
    </source>
</evidence>
<keyword evidence="4 9" id="KW-0620">Polyamine biosynthesis</keyword>
<evidence type="ECO:0000256" key="4">
    <source>
        <dbReference type="ARBA" id="ARBA00023115"/>
    </source>
</evidence>
<feature type="site" description="Cleavage (non-hydrolytic); by autolysis" evidence="9">
    <location>
        <begin position="73"/>
        <end position="74"/>
    </location>
</feature>
<reference evidence="10 12" key="1">
    <citation type="submission" date="2013-07" db="EMBL/GenBank/DDBJ databases">
        <authorList>
            <person name="Genoscope - CEA"/>
        </authorList>
    </citation>
    <scope>NUCLEOTIDE SEQUENCE [LARGE SCALE GENOMIC DNA]</scope>
    <source>
        <strain evidence="10">FRM16</strain>
        <strain evidence="12">FRM16 / DSM 17909</strain>
    </source>
</reference>
<evidence type="ECO:0000256" key="6">
    <source>
        <dbReference type="ARBA" id="ARBA00023239"/>
    </source>
</evidence>
<evidence type="ECO:0000256" key="8">
    <source>
        <dbReference type="ARBA" id="ARBA00023317"/>
    </source>
</evidence>
<name>A0A068QQQ9_9GAMM</name>
<keyword evidence="2 9" id="KW-0068">Autocatalytic cleavage</keyword>
<evidence type="ECO:0000313" key="10">
    <source>
        <dbReference type="EMBL" id="CDG16986.1"/>
    </source>
</evidence>
<comment type="catalytic activity">
    <reaction evidence="9">
        <text>S-adenosyl-L-methionine + H(+) = S-adenosyl 3-(methylsulfanyl)propylamine + CO2</text>
        <dbReference type="Rhea" id="RHEA:15981"/>
        <dbReference type="ChEBI" id="CHEBI:15378"/>
        <dbReference type="ChEBI" id="CHEBI:16526"/>
        <dbReference type="ChEBI" id="CHEBI:57443"/>
        <dbReference type="ChEBI" id="CHEBI:59789"/>
        <dbReference type="EC" id="4.1.1.50"/>
    </reaction>
</comment>
<dbReference type="GO" id="GO:0008295">
    <property type="term" value="P:spermidine biosynthetic process"/>
    <property type="evidence" value="ECO:0007669"/>
    <property type="project" value="UniProtKB-UniRule"/>
</dbReference>
<comment type="PTM">
    <text evidence="9">Is synthesized initially as an inactive proenzyme. Formation of the active enzyme involves a self-maturation process in which the active site pyruvoyl group is generated from an internal serine residue via an autocatalytic post-translational modification. Two non-identical subunits are generated from the proenzyme in this reaction, and the pyruvate is formed at the N-terminus of the alpha chain, which is derived from the carboxyl end of the proenzyme. The post-translation cleavage follows an unusual pathway, termed non-hydrolytic serinolysis, in which the side chain hydroxyl group of the serine supplies its oxygen atom to form the C-terminus of the beta chain, while the remainder of the serine residue undergoes an oxidative deamination to produce ammonia and the pyruvoyl group blocking the N-terminus of the alpha chain.</text>
</comment>
<protein>
    <recommendedName>
        <fullName evidence="9">S-adenosylmethionine decarboxylase proenzyme</fullName>
        <shortName evidence="9">AdoMetDC</shortName>
        <shortName evidence="9">SAMDC</shortName>
        <ecNumber evidence="9">4.1.1.50</ecNumber>
    </recommendedName>
    <component>
        <recommendedName>
            <fullName evidence="9">S-adenosylmethionine decarboxylase beta chain</fullName>
        </recommendedName>
    </component>
    <component>
        <recommendedName>
            <fullName evidence="9">S-adenosylmethionine decarboxylase alpha chain</fullName>
        </recommendedName>
    </component>
</protein>
<keyword evidence="8 9" id="KW-0670">Pyruvate</keyword>
<dbReference type="EC" id="4.1.1.50" evidence="9"/>
<dbReference type="Proteomes" id="UP000032721">
    <property type="component" value="Chromosome"/>
</dbReference>
<dbReference type="STRING" id="351671.XDD1_1287"/>
<gene>
    <name evidence="9 10" type="primary">speH</name>
    <name evidence="11" type="ORF">LY16_02908</name>
    <name evidence="10" type="ORF">XDD1_1287</name>
</gene>
<dbReference type="HAMAP" id="MF_00464">
    <property type="entry name" value="AdoMetDC_1"/>
    <property type="match status" value="1"/>
</dbReference>
<keyword evidence="7 9" id="KW-0704">Schiff base</keyword>
<dbReference type="Pfam" id="PF02675">
    <property type="entry name" value="AdoMet_dc"/>
    <property type="match status" value="1"/>
</dbReference>
<dbReference type="InterPro" id="IPR016067">
    <property type="entry name" value="S-AdoMet_deCO2ase_core"/>
</dbReference>
<dbReference type="PANTHER" id="PTHR33866">
    <property type="entry name" value="S-ADENOSYLMETHIONINE DECARBOXYLASE PROENZYME"/>
    <property type="match status" value="1"/>
</dbReference>
<sequence length="128" mass="14099">MISFNKMDVSGYSFNGKHVLAEFYGVNFILLNDQNILTRIMRSAIQTTGATIINETSHKFNPEGVTVLFLLAESHASIHTYPSHSAAFIDIFTCGNCNPNLAISEIKKALNPTKIQSKNVVRGTSTHI</sequence>
<evidence type="ECO:0000313" key="11">
    <source>
        <dbReference type="EMBL" id="TYP00672.1"/>
    </source>
</evidence>
<comment type="function">
    <text evidence="9">Catalyzes the decarboxylation of S-adenosylmethionine to S-adenosylmethioninamine (dcAdoMet), the propylamine donor required for the synthesis of the polyamines spermine and spermidine from the diamine putrescine.</text>
</comment>
<dbReference type="EMBL" id="FO704550">
    <property type="protein sequence ID" value="CDG16986.1"/>
    <property type="molecule type" value="Genomic_DNA"/>
</dbReference>
<dbReference type="Proteomes" id="UP000324170">
    <property type="component" value="Unassembled WGS sequence"/>
</dbReference>
<dbReference type="UniPathway" id="UPA00331">
    <property type="reaction ID" value="UER00451"/>
</dbReference>
<comment type="subunit">
    <text evidence="9">Heterotetramer of two alpha and two beta chains arranged as a dimer of alpha/beta heterodimers.</text>
</comment>
<keyword evidence="9" id="KW-0949">S-adenosyl-L-methionine</keyword>